<evidence type="ECO:0000313" key="2">
    <source>
        <dbReference type="EMBL" id="KAK2960762.1"/>
    </source>
</evidence>
<feature type="compositionally biased region" description="Basic and acidic residues" evidence="1">
    <location>
        <begin position="3504"/>
        <end position="3525"/>
    </location>
</feature>
<reference evidence="2 3" key="1">
    <citation type="journal article" date="2022" name="bioRxiv">
        <title>Genomics of Preaxostyla Flagellates Illuminates Evolutionary Transitions and the Path Towards Mitochondrial Loss.</title>
        <authorList>
            <person name="Novak L.V.F."/>
            <person name="Treitli S.C."/>
            <person name="Pyrih J."/>
            <person name="Halakuc P."/>
            <person name="Pipaliya S.V."/>
            <person name="Vacek V."/>
            <person name="Brzon O."/>
            <person name="Soukal P."/>
            <person name="Eme L."/>
            <person name="Dacks J.B."/>
            <person name="Karnkowska A."/>
            <person name="Elias M."/>
            <person name="Hampl V."/>
        </authorList>
    </citation>
    <scope>NUCLEOTIDE SEQUENCE [LARGE SCALE GENOMIC DNA]</scope>
    <source>
        <strain evidence="2">NAU3</strain>
        <tissue evidence="2">Gut</tissue>
    </source>
</reference>
<feature type="compositionally biased region" description="Pro residues" evidence="1">
    <location>
        <begin position="135"/>
        <end position="153"/>
    </location>
</feature>
<dbReference type="Proteomes" id="UP001281761">
    <property type="component" value="Unassembled WGS sequence"/>
</dbReference>
<feature type="region of interest" description="Disordered" evidence="1">
    <location>
        <begin position="2899"/>
        <end position="2982"/>
    </location>
</feature>
<sequence length="3647" mass="411053">MDRGGKIVVRQPPQITEHPNDRPPQYSSILVASVVVSASAILEGFVPERVWGQLNTIRPLNPYTNNCLNEVKQYLVQLYPLLQPSPGPRTLPGPQPRPGPHPLPDTRTLPGPHPLPDTRTLPGPHPLPDTRTLPGPHPLPGPQPHPGLPPPFAPFDIILGSAQHIGHLERLKIPQFVDPAPLKPPKRLPPTNYDVFASSSFSANATTVADARRQLSIFAGKVSKTNPTDKDRLTEAHIPIFQTLFASFFSNTNPAGQVLKPEESTGYIVGAFRTINWNMATQSSHRNSLSNVIKQQLVSTPKSAAVVTFLGSVLRYTDCFELTLPVHLFDIAAHVITKRRDLDLAPISTTQLCQILIDSYSSFHRRVFHHFEEPLQLSLDSREQNENLDRTTIVAPFNREPEPALGYASLLTPRLNVMERIFYHWKEEDGPPNMRLLFFEELDKALTVSEFEMSLTIFWAWCTDSSTPDKFRQIWTRELNRLEIGPSLRNPIPSDERPFPVLVFDPQRKNRVITLLRILFRQNGKHNHPNAVIFIRILLSLLINPSTSPELSLLSTVIPKEQNQTVVSTLLQNLNPALTAPETPSQLTNTIDVTTTLVTSFRPPRIEQDVLETWTTIDTLNSSILGKFDKIYETVNRMDTTLTRLTTPSSNTNWQLLFSPKRKGAILNALSRLNRTQQQIRALTETGGSEWFVRWLTNSQFGQSQELNLPGRSDAFGTLSDILDARSPTASLSQLLEKFRQLPNLLKGLNFGSSTNVALILTISSLNSFFTEYNSFLPPINLITRSPGHLTDSILTTLTLSDREVIGQKCRSNAIAKELISLNLLSSAPPLLQQTLRDMKFDSSRSDTFPDVKTAQTLLTQFDLKVIEGLEAKGITWLLTLFILILSRSNKDKLLPTLQNIIASLSGADEPTKTIVKRAILNLLSALLHANTLLQPNPALFTTFLTFVAPIIRPHLVVLCSTLLFIHLWSSNLTQPVHKSFDRALHIQAIKHMLDMIEKGGTLSHLTQILEISLFDTFTIPHFVFAKLGFFSTRPHELLAGEPELLYRLLLSTIPISPVLSTQTLTSLKTIQEAEDRTEHSAPTRLNSTPLLSHHHISFMESVFDQYQKQFSTADRAYSFLPVFFSFYFNTLLHMSDLSSSDHFYKSLDRFQHQIPSGKLLDYFFRQHSDSLSQKNRSSLITSFFFENNQTSFNRFEPFLSNDIFRCLSQSEDGDVNRGGSVQLPPSVHHILSTLISLLLDDLKNPDRPHSNLRISQYFSNQSTNHQFASALLSSSILPHNDNTPAEPASTFVHVFSSLSQSYHRNQDYLHPLQMLLQNLITHTIGQSWNPSAFVLIILILCAATQSFIEVSGNQHVQDGAFPRALVDLWKHAVCKVNQPHTSTDLISILGSCWSFIFSEPFFRLVLSAKEHFAFFVVGMVYPTVASSNDLTTWKAARDWCLNFINISTDQNQQMSAFDAFLCLLTIPSNNRQTHISTLQSSLSSFLQTIIARKETTPFFEEITRRISESTLLSELVLCEETIALLIVDSLSQSTTREHSHTVLMSSLSKPYNTNGTRTSFFPDFLYPQGAGSNQISTSPQQHPLYPVYLFQLVDIITRSQQPLFLDLVLRDFVNLRSAKIAFSAVFLTQLFCTLAAVPKDAAKLWPIIPDLLGDPHHHKELQTFFLRMNSQQLSILFSNQTPTPLAQPPLHQLNEGTHKFNRVKQRQTENIQVGQDISNCDHILNTLLLIALGNVNPIEGLSFLTKLIPNLPQSVTSLLLSHTSQCLDRTFHTTLPRISLSIPPSSPHRSPQEFDNSSVHGDNIVLFLLTLVQHVEKDTLNHNVDFLIRLFYLTISSMSMPFTDPRMRAIYAFVDEAGWRKCRLNKRQLSELLLAIFPIIITPNSLSQQDQQFALPHAFLLPALKYFKVLLRLTLVEDLPHNQQTTLHSHGVEPDVFNFLTSDTKAALLQAKLSLLVQMKSEYPPEMMKYQILSLFYIPFRQQVWIRFRKGEMLSQLYTEFGSGEAKNILTRIVFYPDVLPDKPVFSSLNTPQFTDPKSRRFSSNQMSVFCDDLNHFFTLLEGVLQFTQDCSILEAQAQTLFQDRMSFYLIQPQINSNQRIIYKLSELTHSVPGMNLTLTSTLLTSMLTFRNSMISLNNLSPVMHRSMIQEYHVPIPDSVRTLLEFTVLFFMPKLSQQEYSTIKGQMEVLIKSLKQQYMKIQQTISFFVRPLNEWMQFLNSIPDQHYRSEDQKTILSRVSHLLRGLCLPAPPQQPTFSNDGQVLITLSEIFVDLSDHCIFGDVSMLEIESKIASIQNLIPKSPLTVKNEIARQKSVISNWQNYLQSDPTKTRVIAFFQSLVSIKVSQPPRKAPKLSDNLSFPQLGEKRSLFQDLISTTNKTLGYIHDNVSRLYKDPSKGRNTYDIPPSAPPELAYLIPPIESELRHLLGIISDLEEYNSSLGMEKAYLTSMIRLRPPERIQPFDIVVPEEVDQVNNDMLNRFNQVFRRYLNAFSDFVEQPLNPQPPFGNISSSFDSNLETYSGLKYVFRHPANHQNLLNLSAILNNHPYRHMLLVHRTTQTVSKIVEMTPPPLEKRDQSDWPKELGTLWNELNTFVTTMDKTKTTEWALAGFKNFVDTKSPVSRPSSVKCILSSLLSELERHPLNKCQSLVGAREHLLTLQNNLRDTPFFEPFNLMQLCNVVGVSDDQVTKDCCFVFNLFQTQLTDLLNDPSKNPQPLESTTKMLQSIPLPLKSISAAFLHSTFHRSCRQIQSSVESSVLSETLKQRITAFLNDLGTMPLIPKIDADINPSFVQYHTAISNMFSAFPYVHQPDIDQLKRSASKIYTRKPSQENLVHFIIDLETSPFSQKQQVREASQFFRSLLKKQSDDLNQTLFRHNQQFKDQCAHHRSYVNALMQKPSPASGRSKQTSFESRGHQNDQREGSSKQNRENQDRVLIPVILRDPTEPSQGHLKQPLEANAYTPMPPLSPPSMKKRQISRTQQPPITQALTQTLFDQTKSGPMHFLLDDQTQRLDDSHSGRTPHNQTRDGMTQEQKPSCDGIPLPSPKSNHGEESTDIDPQDPTSLKLEQTTNSIDEQPSFDGESSMSNKEQKPELSENKTLSSEVENVKRTNTSTSGSYRPNDGNRKEHLEDQEDGGSCDNKLVNNEETYGSDEEIASISDGQHAHPSLPVDVNQPSSLNDHLNENTRFEQHRPSDCDSHRQDHTVFSQSSPNRDKHKFLPPPKVKKDLKDGELSENTTQDQANQESLSHRTDQDGMSLLSPTNTKSGDENPFDRKLDSLPPVTAGFCHADKGLPQQPGIPSHPSPSQSGEFSSDNEGDMTDSKPHNEGSGPLNEIGSPDDAPDTSHSPSSQSPSPGQENPATPRETPGSRDDHESESVRIDSNINHDKSPGLSSRTDSKTIHDLEIQEGDDSNNTKTGLDRTSDAMDRVAEGAPEEHADTSNALAQDGMHHLPDGNTEEPSEGKESINMRSPFSSKPLQLHSPQSPSTSHGQEDPATSRGVQESRDTADSHAVRRQDVTKRNESNASESRISINQEARGRRQHGRTVEPASTFPSDAHTFSPPPQRPSPNRGIDTVHGKDVTTSNELYGKTIVVDRLSGPSGRLSDAEPVNKHKSTSKQQKIAGYGKPAQNFQQYYDFNRKNGSK</sequence>
<feature type="compositionally biased region" description="Basic and acidic residues" evidence="1">
    <location>
        <begin position="2914"/>
        <end position="2934"/>
    </location>
</feature>
<accession>A0ABQ9YAG1</accession>
<feature type="compositionally biased region" description="Basic and acidic residues" evidence="1">
    <location>
        <begin position="3369"/>
        <end position="3391"/>
    </location>
</feature>
<feature type="compositionally biased region" description="Basic and acidic residues" evidence="1">
    <location>
        <begin position="3398"/>
        <end position="3407"/>
    </location>
</feature>
<feature type="region of interest" description="Disordered" evidence="1">
    <location>
        <begin position="3012"/>
        <end position="3632"/>
    </location>
</feature>
<feature type="compositionally biased region" description="Basic and acidic residues" evidence="1">
    <location>
        <begin position="3183"/>
        <end position="3205"/>
    </location>
</feature>
<evidence type="ECO:0000256" key="1">
    <source>
        <dbReference type="SAM" id="MobiDB-lite"/>
    </source>
</evidence>
<feature type="compositionally biased region" description="Basic and acidic residues" evidence="1">
    <location>
        <begin position="3268"/>
        <end position="3279"/>
    </location>
</feature>
<feature type="compositionally biased region" description="Basic and acidic residues" evidence="1">
    <location>
        <begin position="3420"/>
        <end position="3441"/>
    </location>
</feature>
<keyword evidence="3" id="KW-1185">Reference proteome</keyword>
<feature type="compositionally biased region" description="Polar residues" evidence="1">
    <location>
        <begin position="3020"/>
        <end position="3036"/>
    </location>
</feature>
<evidence type="ECO:0000313" key="3">
    <source>
        <dbReference type="Proteomes" id="UP001281761"/>
    </source>
</evidence>
<feature type="region of interest" description="Disordered" evidence="1">
    <location>
        <begin position="85"/>
        <end position="153"/>
    </location>
</feature>
<feature type="compositionally biased region" description="Polar residues" evidence="1">
    <location>
        <begin position="2904"/>
        <end position="2913"/>
    </location>
</feature>
<gene>
    <name evidence="2" type="ORF">BLNAU_4159</name>
</gene>
<dbReference type="EMBL" id="JARBJD010000020">
    <property type="protein sequence ID" value="KAK2960762.1"/>
    <property type="molecule type" value="Genomic_DNA"/>
</dbReference>
<organism evidence="2 3">
    <name type="scientific">Blattamonas nauphoetae</name>
    <dbReference type="NCBI Taxonomy" id="2049346"/>
    <lineage>
        <taxon>Eukaryota</taxon>
        <taxon>Metamonada</taxon>
        <taxon>Preaxostyla</taxon>
        <taxon>Oxymonadida</taxon>
        <taxon>Blattamonas</taxon>
    </lineage>
</organism>
<name>A0ABQ9YAG1_9EUKA</name>
<feature type="compositionally biased region" description="Pro residues" evidence="1">
    <location>
        <begin position="85"/>
        <end position="103"/>
    </location>
</feature>
<feature type="region of interest" description="Disordered" evidence="1">
    <location>
        <begin position="1"/>
        <end position="24"/>
    </location>
</feature>
<feature type="compositionally biased region" description="Polar residues" evidence="1">
    <location>
        <begin position="3470"/>
        <end position="3492"/>
    </location>
</feature>
<proteinExistence type="predicted"/>
<feature type="compositionally biased region" description="Polar residues" evidence="1">
    <location>
        <begin position="3526"/>
        <end position="3537"/>
    </location>
</feature>
<feature type="compositionally biased region" description="Polar residues" evidence="1">
    <location>
        <begin position="3062"/>
        <end position="3089"/>
    </location>
</feature>
<feature type="compositionally biased region" description="Polar residues" evidence="1">
    <location>
        <begin position="3236"/>
        <end position="3248"/>
    </location>
</feature>
<comment type="caution">
    <text evidence="2">The sequence shown here is derived from an EMBL/GenBank/DDBJ whole genome shotgun (WGS) entry which is preliminary data.</text>
</comment>
<feature type="compositionally biased region" description="Low complexity" evidence="1">
    <location>
        <begin position="3347"/>
        <end position="3357"/>
    </location>
</feature>
<protein>
    <submittedName>
        <fullName evidence="2">Uncharacterized protein</fullName>
    </submittedName>
</protein>
<feature type="compositionally biased region" description="Polar residues" evidence="1">
    <location>
        <begin position="3099"/>
        <end position="3120"/>
    </location>
</feature>